<protein>
    <recommendedName>
        <fullName evidence="6">Histone H2A</fullName>
    </recommendedName>
</protein>
<dbReference type="CDD" id="cd00074">
    <property type="entry name" value="HFD_H2A"/>
    <property type="match status" value="1"/>
</dbReference>
<dbReference type="SMART" id="SM00414">
    <property type="entry name" value="H2A"/>
    <property type="match status" value="1"/>
</dbReference>
<dbReference type="EMBL" id="CACTIH010009493">
    <property type="protein sequence ID" value="CAA3031870.1"/>
    <property type="molecule type" value="Genomic_DNA"/>
</dbReference>
<keyword evidence="10" id="KW-1185">Reference proteome</keyword>
<evidence type="ECO:0000256" key="7">
    <source>
        <dbReference type="SAM" id="Phobius"/>
    </source>
</evidence>
<evidence type="ECO:0000256" key="6">
    <source>
        <dbReference type="RuleBase" id="RU003767"/>
    </source>
</evidence>
<keyword evidence="6" id="KW-0238">DNA-binding</keyword>
<dbReference type="SUPFAM" id="SSF47113">
    <property type="entry name" value="Histone-fold"/>
    <property type="match status" value="2"/>
</dbReference>
<keyword evidence="7" id="KW-0472">Membrane</keyword>
<evidence type="ECO:0000256" key="5">
    <source>
        <dbReference type="ARBA" id="ARBA00023242"/>
    </source>
</evidence>
<dbReference type="PROSITE" id="PS00046">
    <property type="entry name" value="HISTONE_H2A"/>
    <property type="match status" value="1"/>
</dbReference>
<dbReference type="GO" id="GO:0000786">
    <property type="term" value="C:nucleosome"/>
    <property type="evidence" value="ECO:0007669"/>
    <property type="project" value="UniProtKB-KW"/>
</dbReference>
<dbReference type="Proteomes" id="UP000594638">
    <property type="component" value="Unassembled WGS sequence"/>
</dbReference>
<dbReference type="GO" id="GO:0003677">
    <property type="term" value="F:DNA binding"/>
    <property type="evidence" value="ECO:0007669"/>
    <property type="project" value="UniProtKB-KW"/>
</dbReference>
<dbReference type="InterPro" id="IPR032458">
    <property type="entry name" value="Histone_H2A_CS"/>
</dbReference>
<comment type="subunit">
    <text evidence="6">The nucleosome is a histone octamer containing two molecules each of H2A, H2B, H3 and H4 assembled in one H3-H4 heterotetramer and two H2A-H2B heterodimers. The octamer wraps approximately 147 bp of DNA.</text>
</comment>
<feature type="transmembrane region" description="Helical" evidence="7">
    <location>
        <begin position="122"/>
        <end position="142"/>
    </location>
</feature>
<dbReference type="Gene3D" id="1.10.20.10">
    <property type="entry name" value="Histone, subunit A"/>
    <property type="match status" value="1"/>
</dbReference>
<evidence type="ECO:0000256" key="2">
    <source>
        <dbReference type="ARBA" id="ARBA00004286"/>
    </source>
</evidence>
<dbReference type="AlphaFoldDB" id="A0A8S0VK71"/>
<dbReference type="PANTHER" id="PTHR23430">
    <property type="entry name" value="HISTONE H2A"/>
    <property type="match status" value="1"/>
</dbReference>
<sequence length="212" mass="24095">MRVRAEAPSVDGERDKSELGRLWSTVEGGEREKAIIEASKSSYVVMQVCYYYHPWYIFRCLVPDQEIGSAGLEFPVGRITGFLSNRKFDERVDAGAPVCLSAILEYLASEMHYGFCLFPFRIFFIFRIYYMVLLIEVLELAGNEARDKKKNRIAPRHKQLVVKIDEDLSKLLGNVIIANSGVLTNINQCLSPKIADGKDKENGFASEEFYGF</sequence>
<organism evidence="9 10">
    <name type="scientific">Olea europaea subsp. europaea</name>
    <dbReference type="NCBI Taxonomy" id="158383"/>
    <lineage>
        <taxon>Eukaryota</taxon>
        <taxon>Viridiplantae</taxon>
        <taxon>Streptophyta</taxon>
        <taxon>Embryophyta</taxon>
        <taxon>Tracheophyta</taxon>
        <taxon>Spermatophyta</taxon>
        <taxon>Magnoliopsida</taxon>
        <taxon>eudicotyledons</taxon>
        <taxon>Gunneridae</taxon>
        <taxon>Pentapetalae</taxon>
        <taxon>asterids</taxon>
        <taxon>lamiids</taxon>
        <taxon>Lamiales</taxon>
        <taxon>Oleaceae</taxon>
        <taxon>Oleeae</taxon>
        <taxon>Olea</taxon>
    </lineage>
</organism>
<comment type="caution">
    <text evidence="9">The sequence shown here is derived from an EMBL/GenBank/DDBJ whole genome shotgun (WGS) entry which is preliminary data.</text>
</comment>
<dbReference type="GO" id="GO:0046982">
    <property type="term" value="F:protein heterodimerization activity"/>
    <property type="evidence" value="ECO:0007669"/>
    <property type="project" value="InterPro"/>
</dbReference>
<keyword evidence="7" id="KW-1133">Transmembrane helix</keyword>
<feature type="domain" description="Histone H2A C-terminal" evidence="8">
    <location>
        <begin position="166"/>
        <end position="198"/>
    </location>
</feature>
<proteinExistence type="inferred from homology"/>
<accession>A0A8S0VK71</accession>
<dbReference type="Gramene" id="OE9A003076T1">
    <property type="protein sequence ID" value="OE9A003076C1"/>
    <property type="gene ID" value="OE9A003076"/>
</dbReference>
<dbReference type="GO" id="GO:0030527">
    <property type="term" value="F:structural constituent of chromatin"/>
    <property type="evidence" value="ECO:0007669"/>
    <property type="project" value="InterPro"/>
</dbReference>
<evidence type="ECO:0000313" key="10">
    <source>
        <dbReference type="Proteomes" id="UP000594638"/>
    </source>
</evidence>
<dbReference type="GO" id="GO:0005634">
    <property type="term" value="C:nucleus"/>
    <property type="evidence" value="ECO:0007669"/>
    <property type="project" value="UniProtKB-SubCell"/>
</dbReference>
<keyword evidence="5 6" id="KW-0539">Nucleus</keyword>
<dbReference type="OrthoDB" id="9421954at2759"/>
<dbReference type="InterPro" id="IPR032454">
    <property type="entry name" value="Histone_H2A_C"/>
</dbReference>
<name>A0A8S0VK71_OLEEU</name>
<evidence type="ECO:0000256" key="3">
    <source>
        <dbReference type="ARBA" id="ARBA00010691"/>
    </source>
</evidence>
<comment type="subcellular location">
    <subcellularLocation>
        <location evidence="2">Chromosome</location>
    </subcellularLocation>
    <subcellularLocation>
        <location evidence="1 6">Nucleus</location>
    </subcellularLocation>
</comment>
<dbReference type="Pfam" id="PF16211">
    <property type="entry name" value="Histone_H2A_C"/>
    <property type="match status" value="1"/>
</dbReference>
<evidence type="ECO:0000259" key="8">
    <source>
        <dbReference type="Pfam" id="PF16211"/>
    </source>
</evidence>
<evidence type="ECO:0000256" key="4">
    <source>
        <dbReference type="ARBA" id="ARBA00022454"/>
    </source>
</evidence>
<keyword evidence="7" id="KW-0812">Transmembrane</keyword>
<evidence type="ECO:0000313" key="9">
    <source>
        <dbReference type="EMBL" id="CAA3031870.1"/>
    </source>
</evidence>
<keyword evidence="6" id="KW-0544">Nucleosome core</keyword>
<comment type="similarity">
    <text evidence="3 6">Belongs to the histone H2A family.</text>
</comment>
<keyword evidence="4 6" id="KW-0158">Chromosome</keyword>
<reference evidence="9 10" key="1">
    <citation type="submission" date="2019-12" db="EMBL/GenBank/DDBJ databases">
        <authorList>
            <person name="Alioto T."/>
            <person name="Alioto T."/>
            <person name="Gomez Garrido J."/>
        </authorList>
    </citation>
    <scope>NUCLEOTIDE SEQUENCE [LARGE SCALE GENOMIC DNA]</scope>
</reference>
<evidence type="ECO:0000256" key="1">
    <source>
        <dbReference type="ARBA" id="ARBA00004123"/>
    </source>
</evidence>
<dbReference type="InterPro" id="IPR009072">
    <property type="entry name" value="Histone-fold"/>
</dbReference>
<dbReference type="PRINTS" id="PR00620">
    <property type="entry name" value="HISTONEH2A"/>
</dbReference>
<dbReference type="InterPro" id="IPR002119">
    <property type="entry name" value="Histone_H2A"/>
</dbReference>
<gene>
    <name evidence="9" type="ORF">OLEA9_A003076</name>
</gene>